<dbReference type="EMBL" id="JACAZI010000007">
    <property type="protein sequence ID" value="KAF7355864.1"/>
    <property type="molecule type" value="Genomic_DNA"/>
</dbReference>
<protein>
    <submittedName>
        <fullName evidence="1">WD-REPEATS-REGION domain-containing protein</fullName>
    </submittedName>
</protein>
<keyword evidence="2" id="KW-1185">Reference proteome</keyword>
<proteinExistence type="predicted"/>
<dbReference type="Proteomes" id="UP000620124">
    <property type="component" value="Unassembled WGS sequence"/>
</dbReference>
<evidence type="ECO:0000313" key="2">
    <source>
        <dbReference type="Proteomes" id="UP000620124"/>
    </source>
</evidence>
<dbReference type="OrthoDB" id="2930634at2759"/>
<sequence>MSPEYDYAVQYRDGDSSSSARGIIKIKISKIQADGFRTLSWLSSGKVLLKVQIQDDVRETVVETVESDRAIWDDELHFDTRKGSDMTFTILMRHRMRKETTIGGVTEKLNSCLWNTNSVERRLCHDRIAVHTHIHFKIELLPPASPNAARRQAAFKERISNLDDRHIEGSVRPISNIIFGAVHLATNDVYPRSSSPTNDSDRSVARIASAAEALQLGGIPFAETWDPLLSQVKQFTNLVQKFAEVHPYAKFGFSVLTAAFRVSTITIQFYQPLIQFRTRS</sequence>
<reference evidence="1" key="1">
    <citation type="submission" date="2020-05" db="EMBL/GenBank/DDBJ databases">
        <title>Mycena genomes resolve the evolution of fungal bioluminescence.</title>
        <authorList>
            <person name="Tsai I.J."/>
        </authorList>
    </citation>
    <scope>NUCLEOTIDE SEQUENCE</scope>
    <source>
        <strain evidence="1">CCC161011</strain>
    </source>
</reference>
<gene>
    <name evidence="1" type="ORF">MVEN_00915000</name>
</gene>
<name>A0A8H6YCM7_9AGAR</name>
<accession>A0A8H6YCM7</accession>
<organism evidence="1 2">
    <name type="scientific">Mycena venus</name>
    <dbReference type="NCBI Taxonomy" id="2733690"/>
    <lineage>
        <taxon>Eukaryota</taxon>
        <taxon>Fungi</taxon>
        <taxon>Dikarya</taxon>
        <taxon>Basidiomycota</taxon>
        <taxon>Agaricomycotina</taxon>
        <taxon>Agaricomycetes</taxon>
        <taxon>Agaricomycetidae</taxon>
        <taxon>Agaricales</taxon>
        <taxon>Marasmiineae</taxon>
        <taxon>Mycenaceae</taxon>
        <taxon>Mycena</taxon>
    </lineage>
</organism>
<evidence type="ECO:0000313" key="1">
    <source>
        <dbReference type="EMBL" id="KAF7355864.1"/>
    </source>
</evidence>
<dbReference type="AlphaFoldDB" id="A0A8H6YCM7"/>
<comment type="caution">
    <text evidence="1">The sequence shown here is derived from an EMBL/GenBank/DDBJ whole genome shotgun (WGS) entry which is preliminary data.</text>
</comment>